<comment type="catalytic activity">
    <reaction evidence="9">
        <text>L-seryl-[protein] + UDP-N-acetyl-alpha-D-glucosamine = 3-O-(N-acetyl-beta-D-glucosaminyl)-L-seryl-[protein] + UDP + H(+)</text>
        <dbReference type="Rhea" id="RHEA:48904"/>
        <dbReference type="Rhea" id="RHEA-COMP:9863"/>
        <dbReference type="Rhea" id="RHEA-COMP:12251"/>
        <dbReference type="ChEBI" id="CHEBI:15378"/>
        <dbReference type="ChEBI" id="CHEBI:29999"/>
        <dbReference type="ChEBI" id="CHEBI:57705"/>
        <dbReference type="ChEBI" id="CHEBI:58223"/>
        <dbReference type="ChEBI" id="CHEBI:90838"/>
        <dbReference type="EC" id="2.4.1.255"/>
    </reaction>
</comment>
<dbReference type="KEGG" id="nvi:100114611"/>
<evidence type="ECO:0000256" key="5">
    <source>
        <dbReference type="ARBA" id="ARBA00022824"/>
    </source>
</evidence>
<sequence>MTSGTKMAWIHFFKIFWMLNLFIILRNAEAGNYSNIDLPESHLKYYFNSFPALADECRKDSECPYKDYLDKKACWGYELGCTLENAFSSPRCPGDHKGWVATKKAQLDTFYTQGDFGYIRDQRKEMMVLCEPLFIDDSSLECSEHMRFCRGRNILLNFTDLVNRKEPIRYKMDVLKEGQVGGYCTLHEQRLKYNADHISPLQSWGPEIRNFKKLPRKPIVEGNCDVIIEKPTYILKIDAAVNMYHHFCDFFNLYASLHVNLSHPTVFNTDNHIMIWESYSYRSAFQDTFEVFTKNPLWDLKTFRGETVCFKNVVFPLLPRMIFGLFYNTPLIYGCEKSGLFTAFSDHVLHRLRIPLHVRKNTKIRVTLLSRDTQYRRILNEDELVKALEKNPRYEVKKVVYNKHMPFKKQLEITRNSDIFIGIHGAGLTHFMFLPEWAVGFELYNCEDASCYKDLARLKGIKYLTWEDGEKLIEHDPGTHPHGGAHAKFTNYSFDIEEFVRIVSVAEKHVGNHASFNAFIKKRKPEETNKRLIQDEL</sequence>
<reference evidence="13" key="1">
    <citation type="submission" date="2021-01" db="UniProtKB">
        <authorList>
            <consortium name="EnsemblMetazoa"/>
        </authorList>
    </citation>
    <scope>IDENTIFICATION</scope>
</reference>
<dbReference type="RefSeq" id="XP_001599568.2">
    <property type="nucleotide sequence ID" value="XM_001599518.5"/>
</dbReference>
<dbReference type="GO" id="GO:0097363">
    <property type="term" value="F:protein O-acetylglucosaminyltransferase activity"/>
    <property type="evidence" value="ECO:0007669"/>
    <property type="project" value="UniProtKB-EC"/>
</dbReference>
<dbReference type="InterPro" id="IPR007657">
    <property type="entry name" value="Glycosyltransferase_61"/>
</dbReference>
<evidence type="ECO:0000259" key="12">
    <source>
        <dbReference type="Pfam" id="PF04577"/>
    </source>
</evidence>
<dbReference type="Proteomes" id="UP000002358">
    <property type="component" value="Chromosome 5"/>
</dbReference>
<dbReference type="AlphaFoldDB" id="A0A7M7G559"/>
<evidence type="ECO:0000256" key="6">
    <source>
        <dbReference type="ARBA" id="ARBA00023180"/>
    </source>
</evidence>
<keyword evidence="6" id="KW-0325">Glycoprotein</keyword>
<protein>
    <recommendedName>
        <fullName evidence="7">EGF domain-specific O-linked N-acetylglucosamine transferase</fullName>
        <ecNumber evidence="1">2.4.1.255</ecNumber>
    </recommendedName>
    <alternativeName>
        <fullName evidence="8">Extracellular O-linked N-acetylglucosamine transferase</fullName>
    </alternativeName>
</protein>
<evidence type="ECO:0000256" key="3">
    <source>
        <dbReference type="ARBA" id="ARBA00022679"/>
    </source>
</evidence>
<evidence type="ECO:0000256" key="2">
    <source>
        <dbReference type="ARBA" id="ARBA00022676"/>
    </source>
</evidence>
<evidence type="ECO:0000256" key="10">
    <source>
        <dbReference type="ARBA" id="ARBA00049432"/>
    </source>
</evidence>
<dbReference type="OrthoDB" id="529273at2759"/>
<dbReference type="CTD" id="285203"/>
<feature type="chain" id="PRO_5029507372" description="EGF domain-specific O-linked N-acetylglucosamine transferase" evidence="11">
    <location>
        <begin position="31"/>
        <end position="537"/>
    </location>
</feature>
<organism evidence="13 14">
    <name type="scientific">Nasonia vitripennis</name>
    <name type="common">Parasitic wasp</name>
    <dbReference type="NCBI Taxonomy" id="7425"/>
    <lineage>
        <taxon>Eukaryota</taxon>
        <taxon>Metazoa</taxon>
        <taxon>Ecdysozoa</taxon>
        <taxon>Arthropoda</taxon>
        <taxon>Hexapoda</taxon>
        <taxon>Insecta</taxon>
        <taxon>Pterygota</taxon>
        <taxon>Neoptera</taxon>
        <taxon>Endopterygota</taxon>
        <taxon>Hymenoptera</taxon>
        <taxon>Apocrita</taxon>
        <taxon>Proctotrupomorpha</taxon>
        <taxon>Chalcidoidea</taxon>
        <taxon>Pteromalidae</taxon>
        <taxon>Pteromalinae</taxon>
        <taxon>Nasonia</taxon>
    </lineage>
</organism>
<dbReference type="InterPro" id="IPR049625">
    <property type="entry name" value="Glyco_transf_61_cat"/>
</dbReference>
<evidence type="ECO:0000256" key="4">
    <source>
        <dbReference type="ARBA" id="ARBA00022729"/>
    </source>
</evidence>
<evidence type="ECO:0000256" key="9">
    <source>
        <dbReference type="ARBA" id="ARBA00048317"/>
    </source>
</evidence>
<accession>A0A7M7G559</accession>
<feature type="domain" description="Glycosyltransferase 61 catalytic" evidence="12">
    <location>
        <begin position="337"/>
        <end position="438"/>
    </location>
</feature>
<dbReference type="GO" id="GO:0005788">
    <property type="term" value="C:endoplasmic reticulum lumen"/>
    <property type="evidence" value="ECO:0007669"/>
    <property type="project" value="TreeGrafter"/>
</dbReference>
<dbReference type="PANTHER" id="PTHR20961:SF148">
    <property type="entry name" value="EGF DOMAIN-SPECIFIC O-LINKED N-ACETYLGLUCOSAMINE TRANSFERASE"/>
    <property type="match status" value="1"/>
</dbReference>
<dbReference type="EC" id="2.4.1.255" evidence="1"/>
<evidence type="ECO:0000313" key="14">
    <source>
        <dbReference type="Proteomes" id="UP000002358"/>
    </source>
</evidence>
<keyword evidence="4 11" id="KW-0732">Signal</keyword>
<comment type="catalytic activity">
    <reaction evidence="10">
        <text>L-threonyl-[protein] + UDP-N-acetyl-alpha-D-glucosamine = 3-O-(N-acetyl-beta-D-glucosaminyl)-L-threonyl-[protein] + UDP + H(+)</text>
        <dbReference type="Rhea" id="RHEA:48908"/>
        <dbReference type="Rhea" id="RHEA-COMP:11060"/>
        <dbReference type="Rhea" id="RHEA-COMP:12252"/>
        <dbReference type="ChEBI" id="CHEBI:15378"/>
        <dbReference type="ChEBI" id="CHEBI:30013"/>
        <dbReference type="ChEBI" id="CHEBI:57705"/>
        <dbReference type="ChEBI" id="CHEBI:58223"/>
        <dbReference type="ChEBI" id="CHEBI:90840"/>
        <dbReference type="EC" id="2.4.1.255"/>
    </reaction>
</comment>
<name>A0A7M7G559_NASVI</name>
<evidence type="ECO:0000256" key="11">
    <source>
        <dbReference type="SAM" id="SignalP"/>
    </source>
</evidence>
<dbReference type="SMR" id="A0A7M7G559"/>
<keyword evidence="3" id="KW-0808">Transferase</keyword>
<dbReference type="GeneID" id="100114611"/>
<evidence type="ECO:0000256" key="8">
    <source>
        <dbReference type="ARBA" id="ARBA00042574"/>
    </source>
</evidence>
<keyword evidence="14" id="KW-1185">Reference proteome</keyword>
<evidence type="ECO:0000256" key="7">
    <source>
        <dbReference type="ARBA" id="ARBA00040944"/>
    </source>
</evidence>
<dbReference type="PANTHER" id="PTHR20961">
    <property type="entry name" value="GLYCOSYLTRANSFERASE"/>
    <property type="match status" value="1"/>
</dbReference>
<feature type="signal peptide" evidence="11">
    <location>
        <begin position="1"/>
        <end position="30"/>
    </location>
</feature>
<keyword evidence="2" id="KW-0328">Glycosyltransferase</keyword>
<evidence type="ECO:0000313" key="13">
    <source>
        <dbReference type="EnsemblMetazoa" id="XP_001599568"/>
    </source>
</evidence>
<dbReference type="Pfam" id="PF04577">
    <property type="entry name" value="Glyco_transf_61"/>
    <property type="match status" value="1"/>
</dbReference>
<proteinExistence type="predicted"/>
<dbReference type="FunCoup" id="A0A7M7G559">
    <property type="interactions" value="302"/>
</dbReference>
<keyword evidence="5" id="KW-0256">Endoplasmic reticulum</keyword>
<dbReference type="EnsemblMetazoa" id="XM_001599518">
    <property type="protein sequence ID" value="XP_001599568"/>
    <property type="gene ID" value="LOC100114611"/>
</dbReference>
<evidence type="ECO:0000256" key="1">
    <source>
        <dbReference type="ARBA" id="ARBA00011970"/>
    </source>
</evidence>
<dbReference type="InParanoid" id="A0A7M7G559"/>